<dbReference type="EMBL" id="BK015566">
    <property type="protein sequence ID" value="DAE13457.1"/>
    <property type="molecule type" value="Genomic_DNA"/>
</dbReference>
<proteinExistence type="predicted"/>
<protein>
    <submittedName>
        <fullName evidence="1">Uncharacterized protein</fullName>
    </submittedName>
</protein>
<reference evidence="1" key="1">
    <citation type="journal article" date="2021" name="Proc. Natl. Acad. Sci. U.S.A.">
        <title>A Catalog of Tens of Thousands of Viruses from Human Metagenomes Reveals Hidden Associations with Chronic Diseases.</title>
        <authorList>
            <person name="Tisza M.J."/>
            <person name="Buck C.B."/>
        </authorList>
    </citation>
    <scope>NUCLEOTIDE SEQUENCE</scope>
    <source>
        <strain evidence="1">CtMYT7</strain>
    </source>
</reference>
<name>A0A8S5Q3R2_9CAUD</name>
<evidence type="ECO:0000313" key="1">
    <source>
        <dbReference type="EMBL" id="DAE13457.1"/>
    </source>
</evidence>
<accession>A0A8S5Q3R2</accession>
<sequence>MEWLIISSTNPNIIIIRKRVTIHLSAVQYYNILIITMKGR</sequence>
<organism evidence="1">
    <name type="scientific">Myoviridae sp. ctMYT7</name>
    <dbReference type="NCBI Taxonomy" id="2825087"/>
    <lineage>
        <taxon>Viruses</taxon>
        <taxon>Duplodnaviria</taxon>
        <taxon>Heunggongvirae</taxon>
        <taxon>Uroviricota</taxon>
        <taxon>Caudoviricetes</taxon>
    </lineage>
</organism>